<organism evidence="2 3">
    <name type="scientific">Pseudarthrobacter polychromogenes</name>
    <dbReference type="NCBI Taxonomy" id="1676"/>
    <lineage>
        <taxon>Bacteria</taxon>
        <taxon>Bacillati</taxon>
        <taxon>Actinomycetota</taxon>
        <taxon>Actinomycetes</taxon>
        <taxon>Micrococcales</taxon>
        <taxon>Micrococcaceae</taxon>
        <taxon>Pseudarthrobacter</taxon>
    </lineage>
</organism>
<comment type="caution">
    <text evidence="2">The sequence shown here is derived from an EMBL/GenBank/DDBJ whole genome shotgun (WGS) entry which is preliminary data.</text>
</comment>
<dbReference type="InterPro" id="IPR027417">
    <property type="entry name" value="P-loop_NTPase"/>
</dbReference>
<evidence type="ECO:0000259" key="1">
    <source>
        <dbReference type="Pfam" id="PF13191"/>
    </source>
</evidence>
<dbReference type="Pfam" id="PF13191">
    <property type="entry name" value="AAA_16"/>
    <property type="match status" value="1"/>
</dbReference>
<keyword evidence="3" id="KW-1185">Reference proteome</keyword>
<name>A0ABQ1XK20_9MICC</name>
<feature type="domain" description="Orc1-like AAA ATPase" evidence="1">
    <location>
        <begin position="22"/>
        <end position="203"/>
    </location>
</feature>
<dbReference type="GO" id="GO:0003677">
    <property type="term" value="F:DNA binding"/>
    <property type="evidence" value="ECO:0007669"/>
    <property type="project" value="UniProtKB-KW"/>
</dbReference>
<reference evidence="3" key="1">
    <citation type="journal article" date="2019" name="Int. J. Syst. Evol. Microbiol.">
        <title>The Global Catalogue of Microorganisms (GCM) 10K type strain sequencing project: providing services to taxonomists for standard genome sequencing and annotation.</title>
        <authorList>
            <consortium name="The Broad Institute Genomics Platform"/>
            <consortium name="The Broad Institute Genome Sequencing Center for Infectious Disease"/>
            <person name="Wu L."/>
            <person name="Ma J."/>
        </authorList>
    </citation>
    <scope>NUCLEOTIDE SEQUENCE [LARGE SCALE GENOMIC DNA]</scope>
    <source>
        <strain evidence="3">CGMCC 1.1927</strain>
    </source>
</reference>
<dbReference type="PANTHER" id="PTHR34301">
    <property type="entry name" value="DNA-BINDING PROTEIN-RELATED"/>
    <property type="match status" value="1"/>
</dbReference>
<dbReference type="SUPFAM" id="SSF52540">
    <property type="entry name" value="P-loop containing nucleoside triphosphate hydrolases"/>
    <property type="match status" value="1"/>
</dbReference>
<proteinExistence type="predicted"/>
<gene>
    <name evidence="2" type="ORF">GCM10011577_18640</name>
</gene>
<dbReference type="InterPro" id="IPR041664">
    <property type="entry name" value="AAA_16"/>
</dbReference>
<sequence length="438" mass="48726">MNNRAVMLNAFLPATELDDPERFAGRNQQVRELADSLHLRGSTPLIYGDRGLGKSSLALQIRLIAMGNPELLHQLNAERLALPADAHYLTFYVTCTDATKSFQDLLQALVNAAESVESVGSGDASQLIDRVTRKKLTLKFVELESTKKYAVESQRLSYQDLNLEEKLVQLCELLTLTYGQPVLFVIDELDRMESTAGLASFLKAASGENLKFVLVGIASNVSDLLSDHQSLERRLQPVRVPLMSVKELAQIVIKAQNYLQGANFDIKFSPAAIGKLIQVAAGFPWFVHVLGQQCVIEADRHGYSTIQRSHVDNAIQGIVDSRLAQQFSDMYQSAVRDSLAREKTLRSFAHWTDPDIPTGEVYKVLKHHLGVGSGSTHRGQLCKSEFGDVLFVPGIQKRGLVRFRNEMFKAYVRMRPSIYTGVDESVRDAFSVWNEGAA</sequence>
<dbReference type="Gene3D" id="3.40.50.300">
    <property type="entry name" value="P-loop containing nucleotide triphosphate hydrolases"/>
    <property type="match status" value="1"/>
</dbReference>
<dbReference type="RefSeq" id="WP_188810449.1">
    <property type="nucleotide sequence ID" value="NZ_BAAAWV010000001.1"/>
</dbReference>
<protein>
    <submittedName>
        <fullName evidence="2">DNA-binding protein</fullName>
    </submittedName>
</protein>
<accession>A0ABQ1XK20</accession>
<keyword evidence="2" id="KW-0238">DNA-binding</keyword>
<dbReference type="PANTHER" id="PTHR34301:SF8">
    <property type="entry name" value="ATPASE DOMAIN-CONTAINING PROTEIN"/>
    <property type="match status" value="1"/>
</dbReference>
<evidence type="ECO:0000313" key="3">
    <source>
        <dbReference type="Proteomes" id="UP000596938"/>
    </source>
</evidence>
<evidence type="ECO:0000313" key="2">
    <source>
        <dbReference type="EMBL" id="GGG95810.1"/>
    </source>
</evidence>
<dbReference type="EMBL" id="BMKU01000005">
    <property type="protein sequence ID" value="GGG95810.1"/>
    <property type="molecule type" value="Genomic_DNA"/>
</dbReference>
<dbReference type="Proteomes" id="UP000596938">
    <property type="component" value="Unassembled WGS sequence"/>
</dbReference>